<dbReference type="AlphaFoldDB" id="A0A6A3Q604"/>
<proteinExistence type="predicted"/>
<name>A0A6A3Q604_9STRA</name>
<comment type="caution">
    <text evidence="1">The sequence shown here is derived from an EMBL/GenBank/DDBJ whole genome shotgun (WGS) entry which is preliminary data.</text>
</comment>
<evidence type="ECO:0000313" key="1">
    <source>
        <dbReference type="EMBL" id="KAE9069438.1"/>
    </source>
</evidence>
<dbReference type="Proteomes" id="UP000441208">
    <property type="component" value="Unassembled WGS sequence"/>
</dbReference>
<evidence type="ECO:0000313" key="2">
    <source>
        <dbReference type="Proteomes" id="UP000441208"/>
    </source>
</evidence>
<accession>A0A6A3Q604</accession>
<feature type="non-terminal residue" evidence="1">
    <location>
        <position position="70"/>
    </location>
</feature>
<organism evidence="1 2">
    <name type="scientific">Phytophthora fragariae</name>
    <dbReference type="NCBI Taxonomy" id="53985"/>
    <lineage>
        <taxon>Eukaryota</taxon>
        <taxon>Sar</taxon>
        <taxon>Stramenopiles</taxon>
        <taxon>Oomycota</taxon>
        <taxon>Peronosporomycetes</taxon>
        <taxon>Peronosporales</taxon>
        <taxon>Peronosporaceae</taxon>
        <taxon>Phytophthora</taxon>
    </lineage>
</organism>
<sequence length="70" mass="7349">MGSLKGVAYLTGGSVFAASAGGILAGRTSVQGTKEWEFCSNRGDCNYGEDACAVKKKVKVSLLKSLKFTR</sequence>
<dbReference type="EMBL" id="QXFZ01003381">
    <property type="protein sequence ID" value="KAE9069438.1"/>
    <property type="molecule type" value="Genomic_DNA"/>
</dbReference>
<reference evidence="1 2" key="1">
    <citation type="submission" date="2018-08" db="EMBL/GenBank/DDBJ databases">
        <title>Genomic investigation of the strawberry pathogen Phytophthora fragariae indicates pathogenicity is determined by transcriptional variation in three key races.</title>
        <authorList>
            <person name="Adams T.M."/>
            <person name="Armitage A.D."/>
            <person name="Sobczyk M.K."/>
            <person name="Bates H.J."/>
            <person name="Dunwell J.M."/>
            <person name="Nellist C.F."/>
            <person name="Harrison R.J."/>
        </authorList>
    </citation>
    <scope>NUCLEOTIDE SEQUENCE [LARGE SCALE GENOMIC DNA]</scope>
    <source>
        <strain evidence="1 2">NOV-71</strain>
    </source>
</reference>
<protein>
    <submittedName>
        <fullName evidence="1">Uncharacterized protein</fullName>
    </submittedName>
</protein>
<gene>
    <name evidence="1" type="ORF">PF007_g27319</name>
</gene>